<dbReference type="RefSeq" id="WP_301868890.1">
    <property type="nucleotide sequence ID" value="NZ_JAUKNN010000008.1"/>
</dbReference>
<sequence length="527" mass="60287">MAALIAFVVSTLYNEVDRPYAGPLIRIGDIAIIKCYTQPKGWRLKMESSNNESGKYKPRFDFEKDQATDQSTTGSINDLLNELNYELTETPSGGKSKHSDASGKTITRKELNGVIDFINSTLEQEIPSGNCTLPISTLKTIKLLYIKNDSSDTQLLQRISKPGTINPTFEHWTERNTPRNEKTIKAASYLISTLEREIDEERRSQIHINRLTPSKLLEYYARHIKELIDPIYMAFASNDEAIASAFMFGAHQIESYQPSPILPSKEATPVHERLYIYLLTLPFLHFIGEYQQVVESENEELSKYKIEPLFAHAISSPTECDVLLRPVTSLAAIHSFLQTHANELARLVHQATGYELRSSEITNIANETQKVLHAYVFHEWHRTDHDVVNVSMADCVAALSAITIQKKIKTKYTPYWKGQSSSEKTVSRLLSHLDTSRDIEELYEEDYIPQGAMFTLYHRYCIAYALLFGRSNRMEAFMRFQIAYLKHMTVAHSHFDLEAGNEYERKINMFCEDLIQCIEDQATSHAM</sequence>
<name>A0ABT8Q9Q2_9GAMM</name>
<accession>A0ABT8Q9Q2</accession>
<gene>
    <name evidence="1" type="ORF">Q0S36_04725</name>
</gene>
<proteinExistence type="predicted"/>
<keyword evidence="2" id="KW-1185">Reference proteome</keyword>
<evidence type="ECO:0000313" key="2">
    <source>
        <dbReference type="Proteomes" id="UP001174315"/>
    </source>
</evidence>
<dbReference type="EMBL" id="JAUKNN010000008">
    <property type="protein sequence ID" value="MDN8668635.1"/>
    <property type="molecule type" value="Genomic_DNA"/>
</dbReference>
<evidence type="ECO:0000313" key="1">
    <source>
        <dbReference type="EMBL" id="MDN8668635.1"/>
    </source>
</evidence>
<organism evidence="1 2">
    <name type="scientific">Stenotrophomonas indicatrix</name>
    <dbReference type="NCBI Taxonomy" id="2045451"/>
    <lineage>
        <taxon>Bacteria</taxon>
        <taxon>Pseudomonadati</taxon>
        <taxon>Pseudomonadota</taxon>
        <taxon>Gammaproteobacteria</taxon>
        <taxon>Lysobacterales</taxon>
        <taxon>Lysobacteraceae</taxon>
        <taxon>Stenotrophomonas</taxon>
    </lineage>
</organism>
<comment type="caution">
    <text evidence="1">The sequence shown here is derived from an EMBL/GenBank/DDBJ whole genome shotgun (WGS) entry which is preliminary data.</text>
</comment>
<protein>
    <submittedName>
        <fullName evidence="1">Uncharacterized protein</fullName>
    </submittedName>
</protein>
<dbReference type="Proteomes" id="UP001174315">
    <property type="component" value="Unassembled WGS sequence"/>
</dbReference>
<reference evidence="1" key="1">
    <citation type="submission" date="2023-07" db="EMBL/GenBank/DDBJ databases">
        <title>Stenotrophomonas isolates from soil.</title>
        <authorList>
            <person name="Sharma V."/>
            <person name="Zur-Pinska J."/>
            <person name="Hay A.G."/>
        </authorList>
    </citation>
    <scope>NUCLEOTIDE SEQUENCE</scope>
    <source>
        <strain evidence="1">C2</strain>
    </source>
</reference>